<dbReference type="PANTHER" id="PTHR43180:SF46">
    <property type="entry name" value="SEX DETERMINATION PROTEIN TASSELSEED-2"/>
    <property type="match status" value="1"/>
</dbReference>
<dbReference type="AlphaFoldDB" id="M8CMY2"/>
<dbReference type="GO" id="GO:0016491">
    <property type="term" value="F:oxidoreductase activity"/>
    <property type="evidence" value="ECO:0007669"/>
    <property type="project" value="UniProtKB-KW"/>
</dbReference>
<comment type="similarity">
    <text evidence="1">Belongs to the short-chain dehydrogenases/reductases (SDR) family.</text>
</comment>
<dbReference type="PANTHER" id="PTHR43180">
    <property type="entry name" value="3-OXOACYL-(ACYL-CARRIER-PROTEIN) REDUCTASE (AFU_ORTHOLOGUE AFUA_6G11210)"/>
    <property type="match status" value="1"/>
</dbReference>
<name>M8CMY2_AEGTA</name>
<dbReference type="InterPro" id="IPR036291">
    <property type="entry name" value="NAD(P)-bd_dom_sf"/>
</dbReference>
<evidence type="ECO:0000256" key="1">
    <source>
        <dbReference type="ARBA" id="ARBA00006484"/>
    </source>
</evidence>
<dbReference type="Gene3D" id="3.40.50.720">
    <property type="entry name" value="NAD(P)-binding Rossmann-like Domain"/>
    <property type="match status" value="1"/>
</dbReference>
<sequence length="169" mass="18084">MASPRLRTLRGLSTSSFQSLNAAGTLRCCAQDMEFECLIIFCVMICCRYGWYRLAGKVAVITGAASGIGKATAMEFIRNGAKIIIADVQDDLGRSVAAELGPDAAYVRCDVSDEAQIAAAVDLAVERHGHLDVLYSNAGMSGSVTQIAVGALDLADFDRVMATFFRMIF</sequence>
<dbReference type="SUPFAM" id="SSF51735">
    <property type="entry name" value="NAD(P)-binding Rossmann-fold domains"/>
    <property type="match status" value="1"/>
</dbReference>
<dbReference type="InterPro" id="IPR002347">
    <property type="entry name" value="SDR_fam"/>
</dbReference>
<accession>M8CMY2</accession>
<evidence type="ECO:0000313" key="3">
    <source>
        <dbReference type="EnsemblPlants" id="EMT28802"/>
    </source>
</evidence>
<organism evidence="3">
    <name type="scientific">Aegilops tauschii</name>
    <name type="common">Tausch's goatgrass</name>
    <name type="synonym">Aegilops squarrosa</name>
    <dbReference type="NCBI Taxonomy" id="37682"/>
    <lineage>
        <taxon>Eukaryota</taxon>
        <taxon>Viridiplantae</taxon>
        <taxon>Streptophyta</taxon>
        <taxon>Embryophyta</taxon>
        <taxon>Tracheophyta</taxon>
        <taxon>Spermatophyta</taxon>
        <taxon>Magnoliopsida</taxon>
        <taxon>Liliopsida</taxon>
        <taxon>Poales</taxon>
        <taxon>Poaceae</taxon>
        <taxon>BOP clade</taxon>
        <taxon>Pooideae</taxon>
        <taxon>Triticodae</taxon>
        <taxon>Triticeae</taxon>
        <taxon>Triticinae</taxon>
        <taxon>Aegilops</taxon>
    </lineage>
</organism>
<protein>
    <submittedName>
        <fullName evidence="3">Momilactone A synthase</fullName>
    </submittedName>
</protein>
<dbReference type="EnsemblPlants" id="EMT28802">
    <property type="protein sequence ID" value="EMT28802"/>
    <property type="gene ID" value="F775_04961"/>
</dbReference>
<reference evidence="3" key="1">
    <citation type="submission" date="2015-06" db="UniProtKB">
        <authorList>
            <consortium name="EnsemblPlants"/>
        </authorList>
    </citation>
    <scope>IDENTIFICATION</scope>
</reference>
<dbReference type="PRINTS" id="PR00081">
    <property type="entry name" value="GDHRDH"/>
</dbReference>
<evidence type="ECO:0000256" key="2">
    <source>
        <dbReference type="ARBA" id="ARBA00023002"/>
    </source>
</evidence>
<keyword evidence="2" id="KW-0560">Oxidoreductase</keyword>
<proteinExistence type="inferred from homology"/>
<dbReference type="Pfam" id="PF00106">
    <property type="entry name" value="adh_short"/>
    <property type="match status" value="1"/>
</dbReference>